<dbReference type="PROSITE" id="PS50015">
    <property type="entry name" value="SAP_B"/>
    <property type="match status" value="1"/>
</dbReference>
<keyword evidence="4" id="KW-0964">Secreted</keyword>
<keyword evidence="5" id="KW-0479">Metal-binding</keyword>
<dbReference type="GO" id="GO:0046513">
    <property type="term" value="P:ceramide biosynthetic process"/>
    <property type="evidence" value="ECO:0007669"/>
    <property type="project" value="UniProtKB-ARBA"/>
</dbReference>
<comment type="subcellular location">
    <subcellularLocation>
        <location evidence="2">Secreted</location>
    </subcellularLocation>
</comment>
<dbReference type="InterPro" id="IPR041805">
    <property type="entry name" value="ASMase/PPN1_MPP"/>
</dbReference>
<dbReference type="PANTHER" id="PTHR10340">
    <property type="entry name" value="SPHINGOMYELIN PHOSPHODIESTERASE"/>
    <property type="match status" value="1"/>
</dbReference>
<comment type="cofactor">
    <cofactor evidence="1">
        <name>Zn(2+)</name>
        <dbReference type="ChEBI" id="CHEBI:29105"/>
    </cofactor>
</comment>
<name>A0A1B0BUR5_9MUSC</name>
<dbReference type="GO" id="GO:0005615">
    <property type="term" value="C:extracellular space"/>
    <property type="evidence" value="ECO:0007669"/>
    <property type="project" value="TreeGrafter"/>
</dbReference>
<dbReference type="InterPro" id="IPR045473">
    <property type="entry name" value="ASM_C"/>
</dbReference>
<evidence type="ECO:0000256" key="5">
    <source>
        <dbReference type="ARBA" id="ARBA00022723"/>
    </source>
</evidence>
<dbReference type="GO" id="GO:0005764">
    <property type="term" value="C:lysosome"/>
    <property type="evidence" value="ECO:0007669"/>
    <property type="project" value="TreeGrafter"/>
</dbReference>
<dbReference type="GO" id="GO:0006685">
    <property type="term" value="P:sphingomyelin catabolic process"/>
    <property type="evidence" value="ECO:0007669"/>
    <property type="project" value="TreeGrafter"/>
</dbReference>
<evidence type="ECO:0000256" key="3">
    <source>
        <dbReference type="ARBA" id="ARBA00008234"/>
    </source>
</evidence>
<organism evidence="17 18">
    <name type="scientific">Glossina palpalis gambiensis</name>
    <dbReference type="NCBI Taxonomy" id="67801"/>
    <lineage>
        <taxon>Eukaryota</taxon>
        <taxon>Metazoa</taxon>
        <taxon>Ecdysozoa</taxon>
        <taxon>Arthropoda</taxon>
        <taxon>Hexapoda</taxon>
        <taxon>Insecta</taxon>
        <taxon>Pterygota</taxon>
        <taxon>Neoptera</taxon>
        <taxon>Endopterygota</taxon>
        <taxon>Diptera</taxon>
        <taxon>Brachycera</taxon>
        <taxon>Muscomorpha</taxon>
        <taxon>Hippoboscoidea</taxon>
        <taxon>Glossinidae</taxon>
        <taxon>Glossina</taxon>
    </lineage>
</organism>
<dbReference type="EMBL" id="JXJN01020870">
    <property type="status" value="NOT_ANNOTATED_CDS"/>
    <property type="molecule type" value="Genomic_DNA"/>
</dbReference>
<feature type="transmembrane region" description="Helical" evidence="14">
    <location>
        <begin position="298"/>
        <end position="320"/>
    </location>
</feature>
<dbReference type="InterPro" id="IPR039925">
    <property type="entry name" value="RNF37_RING-Ubox"/>
</dbReference>
<keyword evidence="6" id="KW-0732">Signal</keyword>
<dbReference type="CDD" id="cd16660">
    <property type="entry name" value="RING-Ubox_RNF37"/>
    <property type="match status" value="1"/>
</dbReference>
<comment type="catalytic activity">
    <reaction evidence="12">
        <text>a sphingomyelin + H2O = phosphocholine + an N-acylsphing-4-enine + H(+)</text>
        <dbReference type="Rhea" id="RHEA:19253"/>
        <dbReference type="ChEBI" id="CHEBI:15377"/>
        <dbReference type="ChEBI" id="CHEBI:15378"/>
        <dbReference type="ChEBI" id="CHEBI:17636"/>
        <dbReference type="ChEBI" id="CHEBI:52639"/>
        <dbReference type="ChEBI" id="CHEBI:295975"/>
        <dbReference type="EC" id="3.1.4.12"/>
    </reaction>
    <physiologicalReaction direction="left-to-right" evidence="12">
        <dbReference type="Rhea" id="RHEA:19254"/>
    </physiologicalReaction>
</comment>
<dbReference type="GO" id="GO:0016567">
    <property type="term" value="P:protein ubiquitination"/>
    <property type="evidence" value="ECO:0007669"/>
    <property type="project" value="InterPro"/>
</dbReference>
<dbReference type="Pfam" id="PF05428">
    <property type="entry name" value="CRF-BP_N"/>
    <property type="match status" value="1"/>
</dbReference>
<dbReference type="EnsemblMetazoa" id="GPPI041093-RA">
    <property type="protein sequence ID" value="GPPI041093-PA"/>
    <property type="gene ID" value="GPPI041093"/>
</dbReference>
<dbReference type="PROSITE" id="PS51698">
    <property type="entry name" value="U_BOX"/>
    <property type="match status" value="1"/>
</dbReference>
<dbReference type="InterPro" id="IPR004843">
    <property type="entry name" value="Calcineurin-like_PHP"/>
</dbReference>
<dbReference type="InterPro" id="IPR008139">
    <property type="entry name" value="SaposinB_dom"/>
</dbReference>
<dbReference type="InterPro" id="IPR045696">
    <property type="entry name" value="Ubox5_N"/>
</dbReference>
<evidence type="ECO:0000256" key="8">
    <source>
        <dbReference type="ARBA" id="ARBA00022801"/>
    </source>
</evidence>
<evidence type="ECO:0000259" key="15">
    <source>
        <dbReference type="PROSITE" id="PS50015"/>
    </source>
</evidence>
<dbReference type="SMART" id="SM00504">
    <property type="entry name" value="Ubox"/>
    <property type="match status" value="1"/>
</dbReference>
<dbReference type="InterPro" id="IPR017907">
    <property type="entry name" value="Znf_RING_CS"/>
</dbReference>
<keyword evidence="14" id="KW-1133">Transmembrane helix</keyword>
<dbReference type="GO" id="GO:0016020">
    <property type="term" value="C:membrane"/>
    <property type="evidence" value="ECO:0007669"/>
    <property type="project" value="GOC"/>
</dbReference>
<dbReference type="InterPro" id="IPR013083">
    <property type="entry name" value="Znf_RING/FYVE/PHD"/>
</dbReference>
<dbReference type="GO" id="GO:0061750">
    <property type="term" value="F:acid sphingomyelin phosphodiesterase activity"/>
    <property type="evidence" value="ECO:0007669"/>
    <property type="project" value="TreeGrafter"/>
</dbReference>
<dbReference type="SUPFAM" id="SSF57850">
    <property type="entry name" value="RING/U-box"/>
    <property type="match status" value="1"/>
</dbReference>
<evidence type="ECO:0000256" key="12">
    <source>
        <dbReference type="ARBA" id="ARBA00047268"/>
    </source>
</evidence>
<evidence type="ECO:0000256" key="6">
    <source>
        <dbReference type="ARBA" id="ARBA00022729"/>
    </source>
</evidence>
<dbReference type="Pfam" id="PF19272">
    <property type="entry name" value="ASMase_C"/>
    <property type="match status" value="1"/>
</dbReference>
<evidence type="ECO:0000256" key="11">
    <source>
        <dbReference type="ARBA" id="ARBA00023180"/>
    </source>
</evidence>
<dbReference type="SUPFAM" id="SSF56300">
    <property type="entry name" value="Metallo-dependent phosphatases"/>
    <property type="match status" value="1"/>
</dbReference>
<feature type="region of interest" description="Disordered" evidence="13">
    <location>
        <begin position="1227"/>
        <end position="1248"/>
    </location>
</feature>
<keyword evidence="10" id="KW-1015">Disulfide bond</keyword>
<keyword evidence="14" id="KW-0812">Transmembrane</keyword>
<dbReference type="Proteomes" id="UP000092460">
    <property type="component" value="Unassembled WGS sequence"/>
</dbReference>
<dbReference type="PANTHER" id="PTHR10340:SF29">
    <property type="entry name" value="SPHINGOMYELIN PHOSPHODIESTERASE"/>
    <property type="match status" value="1"/>
</dbReference>
<dbReference type="EMBL" id="JXJN01020869">
    <property type="status" value="NOT_ANNOTATED_CDS"/>
    <property type="molecule type" value="Genomic_DNA"/>
</dbReference>
<dbReference type="VEuPathDB" id="VectorBase:GPPI041093"/>
<dbReference type="PROSITE" id="PS00518">
    <property type="entry name" value="ZF_RING_1"/>
    <property type="match status" value="1"/>
</dbReference>
<proteinExistence type="inferred from homology"/>
<dbReference type="Pfam" id="PF19318">
    <property type="entry name" value="DUF5918"/>
    <property type="match status" value="1"/>
</dbReference>
<evidence type="ECO:0000256" key="9">
    <source>
        <dbReference type="ARBA" id="ARBA00022833"/>
    </source>
</evidence>
<evidence type="ECO:0000313" key="17">
    <source>
        <dbReference type="EnsemblMetazoa" id="GPPI041093-PA"/>
    </source>
</evidence>
<dbReference type="InterPro" id="IPR056178">
    <property type="entry name" value="CRF-BP_C"/>
</dbReference>
<feature type="domain" description="Saposin B-type" evidence="15">
    <location>
        <begin position="387"/>
        <end position="479"/>
    </location>
</feature>
<evidence type="ECO:0000256" key="1">
    <source>
        <dbReference type="ARBA" id="ARBA00001947"/>
    </source>
</evidence>
<keyword evidence="14" id="KW-0472">Membrane</keyword>
<reference evidence="17" key="2">
    <citation type="submission" date="2020-05" db="UniProtKB">
        <authorList>
            <consortium name="EnsemblMetazoa"/>
        </authorList>
    </citation>
    <scope>IDENTIFICATION</scope>
    <source>
        <strain evidence="17">IAEA</strain>
    </source>
</reference>
<feature type="domain" description="U-box" evidence="16">
    <location>
        <begin position="1141"/>
        <end position="1221"/>
    </location>
</feature>
<keyword evidence="11" id="KW-0325">Glycoprotein</keyword>
<keyword evidence="7" id="KW-0863">Zinc-finger</keyword>
<evidence type="ECO:0000256" key="10">
    <source>
        <dbReference type="ARBA" id="ARBA00023157"/>
    </source>
</evidence>
<dbReference type="Pfam" id="PF04564">
    <property type="entry name" value="U-box"/>
    <property type="match status" value="1"/>
</dbReference>
<evidence type="ECO:0000256" key="14">
    <source>
        <dbReference type="SAM" id="Phobius"/>
    </source>
</evidence>
<dbReference type="STRING" id="67801.A0A1B0BUR5"/>
<evidence type="ECO:0000256" key="4">
    <source>
        <dbReference type="ARBA" id="ARBA00022525"/>
    </source>
</evidence>
<dbReference type="CDD" id="cd00842">
    <property type="entry name" value="MPP_ASMase"/>
    <property type="match status" value="1"/>
</dbReference>
<keyword evidence="9" id="KW-0862">Zinc</keyword>
<sequence>MNEQSSALRILDDGNDAFNFNCMHVATEPGDYVFKKSLSSAQRFSFDKLNEQEFNEEGLELKELEDAINVCGLYIIGEPNTLVEITMKHYDFVDGWELNGEYFPAINDHHRTLEDRLVEFCNNYKRWPHVMNKKFFRSSQNAALLQYRLPTKGSFIANVRFHKITQRLNCSISALFPAVVQLTNIKVGSKSVRKGKVSYECMQNDDYLEIGGSPGLDSTHMEKSSDICGYAETPGPEQAIFCGVTTARLVSSGRYQNHVSIMIRKADAEDLDLATLISIVSALHFDKRGKRLNVNKKMLWVSIIFLIFTATNAVELSGILKLFTPNDVILSAAADNMANKLESEYMKYLETGVETPTFNYVTMQLESSRNGMNKYVKDIHKLRPVDEFFVCVVCRAMAGVIVRTFRDEQNDLNGPKGDAVAKKIAIDACQRLKIQTKEVCEGLFDGHWPILRYIIENTSVDAKTICSFYIQFTFCNVADHPNFNFNLELDDADQPSIIASKSNRGRRTPNDLNILHLTDIHHDPLYEPGSLAECDEPLCCQRYKNLAVGTSKAAGYWGDYRECDLPWHTVNQAFTHIRQAHADIDYIFQTGDVIDHMIWSTSMAKNKVVYERVVKRIYELFPDVPVYPCIGNHEAHPLNLFSPAYAPDSVNSHWLYEFLYDIWSKWLPAGAKETVLRGGYYTALARPGYRIISLNNNDCYTDNWWLFYNGTDMKTQLMWLYETLLAAERANEHVHILAHVPSGDDTCWNVWSREFNRLVRRFRETISGIFNGHSHADEMHVHYTNGGYAVAVTFNGGALTTWTYKNPNYRIYRVEPETLQVVDHETWIFNLTAANTAGAAENPRWFKEYIFSEEFTDDLSPAGLDKLLEQMADNPRLLEKFWRFKMLSTDPRLRKGCNRSCMLKTICRLAVTVNDQRKRCEELKARLIKAPTVECEAVCEDGYGPTNLIADDPEQLLRGFMAFSVTKPPMEIIFEFPRAIDLKVIKLWNSQGALRSTAFEVHGKNEGIWERVAYVRDLAKDIDSVTFCYQSDYNSRSGRTEQQPSETVFFFKTAHRMLSNTNSIKLIIRATQKCAPVLRKIQIWGLPARSLDTVDRELVKSIWNEITNPYDPLERQRIAEEVGQRSPSRCVPELNKESTLQIPEEFLDAITWELMIFPTVLPSGKVVDQSTIDKHSEEEAKWGRLPSDPFTGLEFTAHRKAILNLALKARIEKFLMENSEHFKTVPRSLGSSKVRRSRNRHASQVASLYQSHNSAGTYSSLSKSYKTSATATSSSMDNLDLAASYALPPPTKRARISVNAFTTTLVKTRSSDGLSTSPMASTATQTLATATSSFTKAATAATIVDTTSSSSTTPNIEAALQQALQKITRFTQPAAKQVIKTDACIQCHTPEFAYEIQTCGHLVCRECLVQLTQSEKCVCKTAFRSSDVERYHKL</sequence>
<evidence type="ECO:0000256" key="7">
    <source>
        <dbReference type="ARBA" id="ARBA00022771"/>
    </source>
</evidence>
<dbReference type="Pfam" id="PF00149">
    <property type="entry name" value="Metallophos"/>
    <property type="match status" value="1"/>
</dbReference>
<keyword evidence="8" id="KW-0378">Hydrolase</keyword>
<accession>A0A1B0BUR5</accession>
<evidence type="ECO:0000256" key="2">
    <source>
        <dbReference type="ARBA" id="ARBA00004613"/>
    </source>
</evidence>
<dbReference type="Gene3D" id="3.60.21.10">
    <property type="match status" value="1"/>
</dbReference>
<keyword evidence="18" id="KW-1185">Reference proteome</keyword>
<dbReference type="InterPro" id="IPR029052">
    <property type="entry name" value="Metallo-depent_PP-like"/>
</dbReference>
<dbReference type="GO" id="GO:0008270">
    <property type="term" value="F:zinc ion binding"/>
    <property type="evidence" value="ECO:0007669"/>
    <property type="project" value="UniProtKB-KW"/>
</dbReference>
<comment type="similarity">
    <text evidence="3">Belongs to the acid sphingomyelinase family.</text>
</comment>
<dbReference type="GO" id="GO:0004842">
    <property type="term" value="F:ubiquitin-protein transferase activity"/>
    <property type="evidence" value="ECO:0007669"/>
    <property type="project" value="InterPro"/>
</dbReference>
<dbReference type="Gene3D" id="3.30.40.10">
    <property type="entry name" value="Zinc/RING finger domain, C3HC4 (zinc finger)"/>
    <property type="match status" value="1"/>
</dbReference>
<dbReference type="Pfam" id="PF23541">
    <property type="entry name" value="CRF-BP_C"/>
    <property type="match status" value="1"/>
</dbReference>
<evidence type="ECO:0000256" key="13">
    <source>
        <dbReference type="SAM" id="MobiDB-lite"/>
    </source>
</evidence>
<dbReference type="InterPro" id="IPR056177">
    <property type="entry name" value="CRF-BP_N"/>
</dbReference>
<evidence type="ECO:0000259" key="16">
    <source>
        <dbReference type="PROSITE" id="PS51698"/>
    </source>
</evidence>
<evidence type="ECO:0000313" key="18">
    <source>
        <dbReference type="Proteomes" id="UP000092460"/>
    </source>
</evidence>
<dbReference type="InterPro" id="IPR003613">
    <property type="entry name" value="Ubox_domain"/>
</dbReference>
<protein>
    <submittedName>
        <fullName evidence="17">Uncharacterized protein</fullName>
    </submittedName>
</protein>
<reference evidence="18" key="1">
    <citation type="submission" date="2015-01" db="EMBL/GenBank/DDBJ databases">
        <authorList>
            <person name="Aksoy S."/>
            <person name="Warren W."/>
            <person name="Wilson R.K."/>
        </authorList>
    </citation>
    <scope>NUCLEOTIDE SEQUENCE [LARGE SCALE GENOMIC DNA]</scope>
    <source>
        <strain evidence="18">IAEA</strain>
    </source>
</reference>